<dbReference type="Gene3D" id="1.10.1740.10">
    <property type="match status" value="1"/>
</dbReference>
<evidence type="ECO:0000259" key="1">
    <source>
        <dbReference type="Pfam" id="PF12645"/>
    </source>
</evidence>
<evidence type="ECO:0000313" key="3">
    <source>
        <dbReference type="Proteomes" id="UP001221597"/>
    </source>
</evidence>
<dbReference type="EMBL" id="CP121671">
    <property type="protein sequence ID" value="WFT75455.1"/>
    <property type="molecule type" value="Genomic_DNA"/>
</dbReference>
<reference evidence="2 3" key="1">
    <citation type="submission" date="2023-04" db="EMBL/GenBank/DDBJ databases">
        <title>Genome sequence of Halobacillus naozhouensis KACC 21980.</title>
        <authorList>
            <person name="Kim S."/>
            <person name="Heo J."/>
            <person name="Kwon S.-W."/>
        </authorList>
    </citation>
    <scope>NUCLEOTIDE SEQUENCE [LARGE SCALE GENOMIC DNA]</scope>
    <source>
        <strain evidence="2 3">KCTC 13234</strain>
    </source>
</reference>
<protein>
    <submittedName>
        <fullName evidence="2">Helix-turn-helix domain-containing protein</fullName>
    </submittedName>
</protein>
<organism evidence="2 3">
    <name type="scientific">Halobacillus naozhouensis</name>
    <dbReference type="NCBI Taxonomy" id="554880"/>
    <lineage>
        <taxon>Bacteria</taxon>
        <taxon>Bacillati</taxon>
        <taxon>Bacillota</taxon>
        <taxon>Bacilli</taxon>
        <taxon>Bacillales</taxon>
        <taxon>Bacillaceae</taxon>
        <taxon>Halobacillus</taxon>
    </lineage>
</organism>
<dbReference type="SUPFAM" id="SSF88946">
    <property type="entry name" value="Sigma2 domain of RNA polymerase sigma factors"/>
    <property type="match status" value="1"/>
</dbReference>
<dbReference type="RefSeq" id="WP_283077421.1">
    <property type="nucleotide sequence ID" value="NZ_CP121671.1"/>
</dbReference>
<dbReference type="InterPro" id="IPR013325">
    <property type="entry name" value="RNA_pol_sigma_r2"/>
</dbReference>
<feature type="domain" description="Helix-turn-helix conjugative transposon-like" evidence="1">
    <location>
        <begin position="5"/>
        <end position="61"/>
    </location>
</feature>
<evidence type="ECO:0000313" key="2">
    <source>
        <dbReference type="EMBL" id="WFT75455.1"/>
    </source>
</evidence>
<dbReference type="Pfam" id="PF12645">
    <property type="entry name" value="HTH_16"/>
    <property type="match status" value="1"/>
</dbReference>
<gene>
    <name evidence="2" type="ORF">P9989_03385</name>
</gene>
<accession>A0ABY8J3Y0</accession>
<keyword evidence="3" id="KW-1185">Reference proteome</keyword>
<sequence>MSEMYELLLQAKEEDETAMTELIEKFEPKIRKLSGSLPASEREDMEQELKIQMIRSIRKFDIDKLTPFWSCYGKK</sequence>
<name>A0ABY8J3Y0_9BACI</name>
<proteinExistence type="predicted"/>
<dbReference type="Proteomes" id="UP001221597">
    <property type="component" value="Chromosome"/>
</dbReference>
<dbReference type="InterPro" id="IPR024760">
    <property type="entry name" value="HTH_dom_conjug_TS-like"/>
</dbReference>